<keyword evidence="6 12" id="KW-0547">Nucleotide-binding</keyword>
<dbReference type="PANTHER" id="PTHR45765">
    <property type="entry name" value="METHIONINE--TRNA LIGASE"/>
    <property type="match status" value="1"/>
</dbReference>
<dbReference type="Pfam" id="PF09334">
    <property type="entry name" value="tRNA-synt_1g"/>
    <property type="match status" value="1"/>
</dbReference>
<evidence type="ECO:0000256" key="2">
    <source>
        <dbReference type="ARBA" id="ARBA00005594"/>
    </source>
</evidence>
<evidence type="ECO:0000313" key="16">
    <source>
        <dbReference type="Proteomes" id="UP000027361"/>
    </source>
</evidence>
<evidence type="ECO:0000256" key="9">
    <source>
        <dbReference type="ARBA" id="ARBA00023146"/>
    </source>
</evidence>
<dbReference type="EC" id="6.1.1.10" evidence="3"/>
<dbReference type="InterPro" id="IPR009080">
    <property type="entry name" value="tRNAsynth_Ia_anticodon-bd"/>
</dbReference>
<proteinExistence type="inferred from homology"/>
<dbReference type="InterPro" id="IPR001412">
    <property type="entry name" value="aa-tRNA-synth_I_CS"/>
</dbReference>
<dbReference type="GO" id="GO:0005524">
    <property type="term" value="F:ATP binding"/>
    <property type="evidence" value="ECO:0007669"/>
    <property type="project" value="UniProtKB-KW"/>
</dbReference>
<dbReference type="GO" id="GO:0017101">
    <property type="term" value="C:aminoacyl-tRNA synthetase multienzyme complex"/>
    <property type="evidence" value="ECO:0007669"/>
    <property type="project" value="TreeGrafter"/>
</dbReference>
<dbReference type="SUPFAM" id="SSF47060">
    <property type="entry name" value="S15/NS1 RNA-binding domain"/>
    <property type="match status" value="1"/>
</dbReference>
<dbReference type="GO" id="GO:0005829">
    <property type="term" value="C:cytosol"/>
    <property type="evidence" value="ECO:0007669"/>
    <property type="project" value="TreeGrafter"/>
</dbReference>
<dbReference type="InterPro" id="IPR014729">
    <property type="entry name" value="Rossmann-like_a/b/a_fold"/>
</dbReference>
<dbReference type="GO" id="GO:0006431">
    <property type="term" value="P:methionyl-tRNA aminoacylation"/>
    <property type="evidence" value="ECO:0007669"/>
    <property type="project" value="InterPro"/>
</dbReference>
<keyword evidence="9 12" id="KW-0030">Aminoacyl-tRNA synthetase</keyword>
<dbReference type="SUPFAM" id="SSF57770">
    <property type="entry name" value="Methionyl-tRNA synthetase (MetRS), Zn-domain"/>
    <property type="match status" value="1"/>
</dbReference>
<dbReference type="CDD" id="cd00814">
    <property type="entry name" value="MetRS_core"/>
    <property type="match status" value="1"/>
</dbReference>
<reference evidence="15 16" key="1">
    <citation type="submission" date="2014-05" db="EMBL/GenBank/DDBJ databases">
        <title>Draft genome sequence of a rare smut relative, Tilletiaria anomala UBC 951.</title>
        <authorList>
            <consortium name="DOE Joint Genome Institute"/>
            <person name="Toome M."/>
            <person name="Kuo A."/>
            <person name="Henrissat B."/>
            <person name="Lipzen A."/>
            <person name="Tritt A."/>
            <person name="Yoshinaga Y."/>
            <person name="Zane M."/>
            <person name="Barry K."/>
            <person name="Grigoriev I.V."/>
            <person name="Spatafora J.W."/>
            <person name="Aimea M.C."/>
        </authorList>
    </citation>
    <scope>NUCLEOTIDE SEQUENCE [LARGE SCALE GENOMIC DNA]</scope>
    <source>
        <strain evidence="15 16">UBC 951</strain>
    </source>
</reference>
<evidence type="ECO:0000256" key="4">
    <source>
        <dbReference type="ARBA" id="ARBA00022490"/>
    </source>
</evidence>
<dbReference type="Gene3D" id="1.10.730.10">
    <property type="entry name" value="Isoleucyl-tRNA Synthetase, Domain 1"/>
    <property type="match status" value="1"/>
</dbReference>
<evidence type="ECO:0000256" key="11">
    <source>
        <dbReference type="ARBA" id="ARBA00047364"/>
    </source>
</evidence>
<dbReference type="InterPro" id="IPR023458">
    <property type="entry name" value="Met-tRNA_ligase_1"/>
</dbReference>
<keyword evidence="5 12" id="KW-0436">Ligase</keyword>
<dbReference type="InParanoid" id="A0A066WDY8"/>
<dbReference type="PRINTS" id="PR01041">
    <property type="entry name" value="TRNASYNTHMET"/>
</dbReference>
<keyword evidence="8 12" id="KW-0648">Protein biosynthesis</keyword>
<dbReference type="InterPro" id="IPR029038">
    <property type="entry name" value="MetRS_Zn"/>
</dbReference>
<dbReference type="SMART" id="SM00991">
    <property type="entry name" value="WHEP-TRS"/>
    <property type="match status" value="1"/>
</dbReference>
<dbReference type="NCBIfam" id="TIGR00398">
    <property type="entry name" value="metG"/>
    <property type="match status" value="1"/>
</dbReference>
<dbReference type="OrthoDB" id="5844513at2759"/>
<keyword evidence="4" id="KW-0963">Cytoplasm</keyword>
<gene>
    <name evidence="15" type="ORF">K437DRAFT_254693</name>
</gene>
<dbReference type="Proteomes" id="UP000027361">
    <property type="component" value="Unassembled WGS sequence"/>
</dbReference>
<dbReference type="Gene3D" id="3.40.50.620">
    <property type="entry name" value="HUPs"/>
    <property type="match status" value="1"/>
</dbReference>
<keyword evidence="16" id="KW-1185">Reference proteome</keyword>
<accession>A0A066WDY8</accession>
<dbReference type="FunCoup" id="A0A066WDY8">
    <property type="interactions" value="452"/>
</dbReference>
<dbReference type="InterPro" id="IPR015413">
    <property type="entry name" value="Methionyl/Leucyl_tRNA_Synth"/>
</dbReference>
<sequence length="754" mass="83920">MASPFPVALPESATRRISPSTPLMKATAQTAEKGIKITPNISSTPLAQRTDAEKNVLITSALPYVNNVPHLGNIIGSTLSADVYARYCRTRNRNTLYICGTDEYGTATETKALEEGVDPKTLCDKYHALHVQVYKWFEIGFDHFGRTTTAKQTEIAQDIFLKLNENGYLEERTTTQLFCEKDQRFLADRYVEGVCPKCGYDDARGDQCDKCGQTYDAIDLISPRCKTCSSLPIKRDSKHMFLRIDTLQPLTEAWARKESKEGGWSSNSITITESWFKEGLRPFSLTRDLKWGVPVPLEQMRGKVLYVWFDAPIGYPSITANYTPDWELWWKNPDQVALHQFMGKDNVRFHTVIFPSCLIGTKDSWTKLHQISTTEYLQYEGGKFSKSRNIGVFGDKASETGIPPSVWRYYLLQNRPETADSQFAWGEFINRNNGELLANLGNFVNRMLTFVSKKYGAMLPEVPTELQQVQAGGRYDTFVNDVNALLKAYVEYMEATKLRAGLTVVMQISARGNLFLSESGLDNNLFANRRAECDATVLLSVNLIYLLTALVHPFMPSTADEMLAQIDAPPRALPRPSEWSRSEAAGDTVTLDLLAGHRIGQPKHLFKKIDEKKEQEWREQFGGGAGASSSQEDAQVLSKSKAAKLAKQARKAAAAVSGGAGGDSSKVALSASSKKQGQQGKVEQTPEMEALSKKIEEQAKLVRSVKEDAKKADASDDVKAKVENEVQALLQLKTEYKELTEQVGKLVLEDGTSA</sequence>
<dbReference type="InterPro" id="IPR014758">
    <property type="entry name" value="Met-tRNA_synth"/>
</dbReference>
<organism evidence="15 16">
    <name type="scientific">Tilletiaria anomala (strain ATCC 24038 / CBS 436.72 / UBC 951)</name>
    <dbReference type="NCBI Taxonomy" id="1037660"/>
    <lineage>
        <taxon>Eukaryota</taxon>
        <taxon>Fungi</taxon>
        <taxon>Dikarya</taxon>
        <taxon>Basidiomycota</taxon>
        <taxon>Ustilaginomycotina</taxon>
        <taxon>Exobasidiomycetes</taxon>
        <taxon>Georgefischeriales</taxon>
        <taxon>Tilletiariaceae</taxon>
        <taxon>Tilletiaria</taxon>
    </lineage>
</organism>
<evidence type="ECO:0000256" key="5">
    <source>
        <dbReference type="ARBA" id="ARBA00022598"/>
    </source>
</evidence>
<dbReference type="GO" id="GO:0004825">
    <property type="term" value="F:methionine-tRNA ligase activity"/>
    <property type="evidence" value="ECO:0007669"/>
    <property type="project" value="UniProtKB-EC"/>
</dbReference>
<comment type="subcellular location">
    <subcellularLocation>
        <location evidence="1">Cytoplasm</location>
    </subcellularLocation>
</comment>
<dbReference type="InterPro" id="IPR033911">
    <property type="entry name" value="MetRS_core"/>
</dbReference>
<dbReference type="SUPFAM" id="SSF47323">
    <property type="entry name" value="Anticodon-binding domain of a subclass of class I aminoacyl-tRNA synthetases"/>
    <property type="match status" value="1"/>
</dbReference>
<evidence type="ECO:0000256" key="13">
    <source>
        <dbReference type="SAM" id="MobiDB-lite"/>
    </source>
</evidence>
<evidence type="ECO:0000256" key="10">
    <source>
        <dbReference type="ARBA" id="ARBA00030904"/>
    </source>
</evidence>
<dbReference type="PROSITE" id="PS00178">
    <property type="entry name" value="AA_TRNA_LIGASE_I"/>
    <property type="match status" value="1"/>
</dbReference>
<dbReference type="EMBL" id="JMSN01000015">
    <property type="protein sequence ID" value="KDN51961.1"/>
    <property type="molecule type" value="Genomic_DNA"/>
</dbReference>
<dbReference type="RefSeq" id="XP_013244822.1">
    <property type="nucleotide sequence ID" value="XM_013389368.1"/>
</dbReference>
<evidence type="ECO:0000256" key="1">
    <source>
        <dbReference type="ARBA" id="ARBA00004496"/>
    </source>
</evidence>
<dbReference type="PANTHER" id="PTHR45765:SF1">
    <property type="entry name" value="METHIONINE--TRNA LIGASE, CYTOPLASMIC"/>
    <property type="match status" value="1"/>
</dbReference>
<feature type="region of interest" description="Disordered" evidence="13">
    <location>
        <begin position="616"/>
        <end position="635"/>
    </location>
</feature>
<evidence type="ECO:0000256" key="3">
    <source>
        <dbReference type="ARBA" id="ARBA00012838"/>
    </source>
</evidence>
<dbReference type="AlphaFoldDB" id="A0A066WDY8"/>
<dbReference type="OMA" id="HLNTTEY"/>
<dbReference type="HOGENOM" id="CLU_009710_3_2_1"/>
<name>A0A066WDY8_TILAU</name>
<comment type="similarity">
    <text evidence="2 12">Belongs to the class-I aminoacyl-tRNA synthetase family.</text>
</comment>
<dbReference type="SUPFAM" id="SSF52374">
    <property type="entry name" value="Nucleotidylyl transferase"/>
    <property type="match status" value="1"/>
</dbReference>
<dbReference type="FunFam" id="2.20.28.20:FF:000001">
    <property type="entry name" value="Methionine--tRNA ligase"/>
    <property type="match status" value="1"/>
</dbReference>
<evidence type="ECO:0000259" key="14">
    <source>
        <dbReference type="SMART" id="SM00991"/>
    </source>
</evidence>
<dbReference type="InterPro" id="IPR041872">
    <property type="entry name" value="Anticodon_Met"/>
</dbReference>
<dbReference type="GeneID" id="25263948"/>
<protein>
    <recommendedName>
        <fullName evidence="3">methionine--tRNA ligase</fullName>
        <ecNumber evidence="3">6.1.1.10</ecNumber>
    </recommendedName>
    <alternativeName>
        <fullName evidence="10">Methionyl-tRNA synthetase</fullName>
    </alternativeName>
</protein>
<feature type="region of interest" description="Disordered" evidence="13">
    <location>
        <begin position="655"/>
        <end position="691"/>
    </location>
</feature>
<keyword evidence="7 12" id="KW-0067">ATP-binding</keyword>
<dbReference type="STRING" id="1037660.A0A066WDY8"/>
<evidence type="ECO:0000256" key="8">
    <source>
        <dbReference type="ARBA" id="ARBA00022917"/>
    </source>
</evidence>
<evidence type="ECO:0000256" key="12">
    <source>
        <dbReference type="RuleBase" id="RU363039"/>
    </source>
</evidence>
<dbReference type="InterPro" id="IPR000738">
    <property type="entry name" value="WHEP-TRS_dom"/>
</dbReference>
<dbReference type="Gene3D" id="1.10.287.10">
    <property type="entry name" value="S15/NS1, RNA-binding"/>
    <property type="match status" value="1"/>
</dbReference>
<dbReference type="Gene3D" id="2.20.28.20">
    <property type="entry name" value="Methionyl-tRNA synthetase, Zn-domain"/>
    <property type="match status" value="1"/>
</dbReference>
<dbReference type="InterPro" id="IPR009068">
    <property type="entry name" value="uS15_NS1_RNA-bd_sf"/>
</dbReference>
<feature type="domain" description="WHEP-TRS" evidence="14">
    <location>
        <begin position="691"/>
        <end position="754"/>
    </location>
</feature>
<dbReference type="Pfam" id="PF19303">
    <property type="entry name" value="Anticodon_3"/>
    <property type="match status" value="1"/>
</dbReference>
<dbReference type="CDD" id="cd07957">
    <property type="entry name" value="Anticodon_Ia_Met"/>
    <property type="match status" value="1"/>
</dbReference>
<comment type="caution">
    <text evidence="15">The sequence shown here is derived from an EMBL/GenBank/DDBJ whole genome shotgun (WGS) entry which is preliminary data.</text>
</comment>
<evidence type="ECO:0000256" key="7">
    <source>
        <dbReference type="ARBA" id="ARBA00022840"/>
    </source>
</evidence>
<feature type="compositionally biased region" description="Low complexity" evidence="13">
    <location>
        <begin position="655"/>
        <end position="675"/>
    </location>
</feature>
<evidence type="ECO:0000313" key="15">
    <source>
        <dbReference type="EMBL" id="KDN51961.1"/>
    </source>
</evidence>
<comment type="catalytic activity">
    <reaction evidence="11">
        <text>tRNA(Met) + L-methionine + ATP = L-methionyl-tRNA(Met) + AMP + diphosphate</text>
        <dbReference type="Rhea" id="RHEA:13481"/>
        <dbReference type="Rhea" id="RHEA-COMP:9667"/>
        <dbReference type="Rhea" id="RHEA-COMP:9698"/>
        <dbReference type="ChEBI" id="CHEBI:30616"/>
        <dbReference type="ChEBI" id="CHEBI:33019"/>
        <dbReference type="ChEBI" id="CHEBI:57844"/>
        <dbReference type="ChEBI" id="CHEBI:78442"/>
        <dbReference type="ChEBI" id="CHEBI:78530"/>
        <dbReference type="ChEBI" id="CHEBI:456215"/>
        <dbReference type="EC" id="6.1.1.10"/>
    </reaction>
</comment>
<evidence type="ECO:0000256" key="6">
    <source>
        <dbReference type="ARBA" id="ARBA00022741"/>
    </source>
</evidence>